<evidence type="ECO:0000313" key="1">
    <source>
        <dbReference type="EMBL" id="GAC80494.1"/>
    </source>
</evidence>
<dbReference type="RefSeq" id="WP_008379557.1">
    <property type="nucleotide sequence ID" value="NZ_BAOP01000018.1"/>
</dbReference>
<dbReference type="AlphaFoldDB" id="M3VFZ3"/>
<sequence length="96" mass="10492">MRNRRKITPTDIPLIVLDDETTEYARRLAEAGTPMAVVSDQYAPVLPFMVGNNGYTVAMVADVEDPIQLADVLGRVESRIGPVTRTVRGHRSTPAA</sequence>
<dbReference type="Proteomes" id="UP000035009">
    <property type="component" value="Unassembled WGS sequence"/>
</dbReference>
<dbReference type="EMBL" id="BAOP01000018">
    <property type="protein sequence ID" value="GAC80494.1"/>
    <property type="molecule type" value="Genomic_DNA"/>
</dbReference>
<dbReference type="OrthoDB" id="4377272at2"/>
<proteinExistence type="predicted"/>
<reference evidence="1 2" key="1">
    <citation type="submission" date="2013-02" db="EMBL/GenBank/DDBJ databases">
        <title>Whole genome shotgun sequence of Gordonia malaquae NBRC 108250.</title>
        <authorList>
            <person name="Yoshida I."/>
            <person name="Hosoyama A."/>
            <person name="Tsuchikane K."/>
            <person name="Ando Y."/>
            <person name="Baba S."/>
            <person name="Ohji S."/>
            <person name="Hamada M."/>
            <person name="Tamura T."/>
            <person name="Yamazoe A."/>
            <person name="Yamazaki S."/>
            <person name="Fujita N."/>
        </authorList>
    </citation>
    <scope>NUCLEOTIDE SEQUENCE [LARGE SCALE GENOMIC DNA]</scope>
    <source>
        <strain evidence="1 2">NBRC 108250</strain>
    </source>
</reference>
<keyword evidence="2" id="KW-1185">Reference proteome</keyword>
<accession>M3VFZ3</accession>
<gene>
    <name evidence="1" type="ORF">GM1_018_00570</name>
</gene>
<dbReference type="eggNOG" id="ENOG5031VY7">
    <property type="taxonomic scope" value="Bacteria"/>
</dbReference>
<evidence type="ECO:0000313" key="2">
    <source>
        <dbReference type="Proteomes" id="UP000035009"/>
    </source>
</evidence>
<organism evidence="1 2">
    <name type="scientific">Gordonia malaquae NBRC 108250</name>
    <dbReference type="NCBI Taxonomy" id="1223542"/>
    <lineage>
        <taxon>Bacteria</taxon>
        <taxon>Bacillati</taxon>
        <taxon>Actinomycetota</taxon>
        <taxon>Actinomycetes</taxon>
        <taxon>Mycobacteriales</taxon>
        <taxon>Gordoniaceae</taxon>
        <taxon>Gordonia</taxon>
    </lineage>
</organism>
<comment type="caution">
    <text evidence="1">The sequence shown here is derived from an EMBL/GenBank/DDBJ whole genome shotgun (WGS) entry which is preliminary data.</text>
</comment>
<name>M3VFZ3_GORML</name>
<protein>
    <submittedName>
        <fullName evidence="1">Uncharacterized protein</fullName>
    </submittedName>
</protein>